<dbReference type="AlphaFoldDB" id="A0A841U9I6"/>
<evidence type="ECO:0000313" key="2">
    <source>
        <dbReference type="Proteomes" id="UP000553776"/>
    </source>
</evidence>
<dbReference type="Gene3D" id="1.20.1260.120">
    <property type="entry name" value="Protein of unknown function DUF2935"/>
    <property type="match status" value="1"/>
</dbReference>
<dbReference type="InterPro" id="IPR021328">
    <property type="entry name" value="CotB-like"/>
</dbReference>
<dbReference type="Pfam" id="PF11155">
    <property type="entry name" value="DUF2935"/>
    <property type="match status" value="2"/>
</dbReference>
<organism evidence="1 2">
    <name type="scientific">Cohnella xylanilytica</name>
    <dbReference type="NCBI Taxonomy" id="557555"/>
    <lineage>
        <taxon>Bacteria</taxon>
        <taxon>Bacillati</taxon>
        <taxon>Bacillota</taxon>
        <taxon>Bacilli</taxon>
        <taxon>Bacillales</taxon>
        <taxon>Paenibacillaceae</taxon>
        <taxon>Cohnella</taxon>
    </lineage>
</organism>
<dbReference type="SUPFAM" id="SSF158430">
    <property type="entry name" value="Bacillus cereus metalloprotein-like"/>
    <property type="match status" value="2"/>
</dbReference>
<dbReference type="EMBL" id="JACJVR010000097">
    <property type="protein sequence ID" value="MBB6694600.1"/>
    <property type="molecule type" value="Genomic_DNA"/>
</dbReference>
<protein>
    <submittedName>
        <fullName evidence="1">DUF2935 domain-containing protein</fullName>
    </submittedName>
</protein>
<sequence length="281" mass="32247">MERDDGRMTIAQEHLFWLEVLEDHAHFLRDYLSPEETKWWQEAQKFIGLFRQAVEQAAALPQGEEAGSERMIAFARGVYPLADAYCNLEGHMQYLRLWNRVNLNLTPTYFNGTLSENKEYLRQLSYWMQGQPAAPLSLTDLLDLWLEDQLGHAVLLHGLLDPVEQTLGAEAERFSALFSSYMVKNRAMKGYLRFTPPGFPAEIQFAGEVLVTTKAFYDFVNRVVVQYRSASLLSKTTLRFLAHHFPESCYFMRKLASFVPGAPSFAECPLTRPPFVEEAGF</sequence>
<reference evidence="1 2" key="1">
    <citation type="submission" date="2020-08" db="EMBL/GenBank/DDBJ databases">
        <title>Cohnella phylogeny.</title>
        <authorList>
            <person name="Dunlap C."/>
        </authorList>
    </citation>
    <scope>NUCLEOTIDE SEQUENCE [LARGE SCALE GENOMIC DNA]</scope>
    <source>
        <strain evidence="1 2">DSM 25239</strain>
    </source>
</reference>
<name>A0A841U9I6_9BACL</name>
<comment type="caution">
    <text evidence="1">The sequence shown here is derived from an EMBL/GenBank/DDBJ whole genome shotgun (WGS) entry which is preliminary data.</text>
</comment>
<evidence type="ECO:0000313" key="1">
    <source>
        <dbReference type="EMBL" id="MBB6694600.1"/>
    </source>
</evidence>
<dbReference type="RefSeq" id="WP_185138559.1">
    <property type="nucleotide sequence ID" value="NZ_JACJVR010000097.1"/>
</dbReference>
<proteinExistence type="predicted"/>
<dbReference type="Proteomes" id="UP000553776">
    <property type="component" value="Unassembled WGS sequence"/>
</dbReference>
<keyword evidence="2" id="KW-1185">Reference proteome</keyword>
<gene>
    <name evidence="1" type="ORF">H7B90_24695</name>
</gene>
<accession>A0A841U9I6</accession>